<comment type="caution">
    <text evidence="1">The sequence shown here is derived from an EMBL/GenBank/DDBJ whole genome shotgun (WGS) entry which is preliminary data.</text>
</comment>
<proteinExistence type="predicted"/>
<name>A0A0J1BC15_RHOIS</name>
<organism evidence="1 2">
    <name type="scientific">Rhodopirellula islandica</name>
    <dbReference type="NCBI Taxonomy" id="595434"/>
    <lineage>
        <taxon>Bacteria</taxon>
        <taxon>Pseudomonadati</taxon>
        <taxon>Planctomycetota</taxon>
        <taxon>Planctomycetia</taxon>
        <taxon>Pirellulales</taxon>
        <taxon>Pirellulaceae</taxon>
        <taxon>Rhodopirellula</taxon>
    </lineage>
</organism>
<evidence type="ECO:0000313" key="2">
    <source>
        <dbReference type="Proteomes" id="UP000036367"/>
    </source>
</evidence>
<reference evidence="1" key="1">
    <citation type="submission" date="2015-05" db="EMBL/GenBank/DDBJ databases">
        <title>Permanent draft genome of Rhodopirellula islandicus K833.</title>
        <authorList>
            <person name="Kizina J."/>
            <person name="Richter M."/>
            <person name="Glockner F.O."/>
            <person name="Harder J."/>
        </authorList>
    </citation>
    <scope>NUCLEOTIDE SEQUENCE [LARGE SCALE GENOMIC DNA]</scope>
    <source>
        <strain evidence="1">K833</strain>
    </source>
</reference>
<dbReference type="AlphaFoldDB" id="A0A0J1BC15"/>
<protein>
    <submittedName>
        <fullName evidence="1">Uncharacterized protein</fullName>
    </submittedName>
</protein>
<accession>A0A0J1BC15</accession>
<dbReference type="EMBL" id="LECT01000029">
    <property type="protein sequence ID" value="KLU04185.1"/>
    <property type="molecule type" value="Genomic_DNA"/>
</dbReference>
<dbReference type="PATRIC" id="fig|595434.4.peg.3580"/>
<sequence>MTLMNGATEKLWQPFYFGALNRPQLRGWSLGEHEPSPKSR</sequence>
<dbReference type="Proteomes" id="UP000036367">
    <property type="component" value="Unassembled WGS sequence"/>
</dbReference>
<dbReference type="STRING" id="595434.RISK_003771"/>
<keyword evidence="2" id="KW-1185">Reference proteome</keyword>
<evidence type="ECO:0000313" key="1">
    <source>
        <dbReference type="EMBL" id="KLU04185.1"/>
    </source>
</evidence>
<gene>
    <name evidence="1" type="ORF">RISK_003771</name>
</gene>